<gene>
    <name evidence="10" type="primary">glgB</name>
    <name evidence="14" type="ORF">HDF22_005964</name>
</gene>
<evidence type="ECO:0000259" key="13">
    <source>
        <dbReference type="SMART" id="SM00642"/>
    </source>
</evidence>
<dbReference type="InterPro" id="IPR037439">
    <property type="entry name" value="Branching_enzy"/>
</dbReference>
<feature type="compositionally biased region" description="Low complexity" evidence="12">
    <location>
        <begin position="29"/>
        <end position="43"/>
    </location>
</feature>
<dbReference type="InterPro" id="IPR044143">
    <property type="entry name" value="GlgB_N_E_set_prok"/>
</dbReference>
<dbReference type="GO" id="GO:0043169">
    <property type="term" value="F:cation binding"/>
    <property type="evidence" value="ECO:0007669"/>
    <property type="project" value="InterPro"/>
</dbReference>
<dbReference type="InterPro" id="IPR014756">
    <property type="entry name" value="Ig_E-set"/>
</dbReference>
<keyword evidence="6 10" id="KW-0328">Glycosyltransferase</keyword>
<comment type="subunit">
    <text evidence="10">Monomer.</text>
</comment>
<dbReference type="Pfam" id="PF00128">
    <property type="entry name" value="Alpha-amylase"/>
    <property type="match status" value="1"/>
</dbReference>
<evidence type="ECO:0000256" key="9">
    <source>
        <dbReference type="ARBA" id="ARBA00023277"/>
    </source>
</evidence>
<evidence type="ECO:0000256" key="10">
    <source>
        <dbReference type="HAMAP-Rule" id="MF_00685"/>
    </source>
</evidence>
<dbReference type="NCBIfam" id="TIGR01515">
    <property type="entry name" value="branching_enzym"/>
    <property type="match status" value="1"/>
</dbReference>
<dbReference type="NCBIfam" id="NF008967">
    <property type="entry name" value="PRK12313.1"/>
    <property type="match status" value="1"/>
</dbReference>
<dbReference type="InterPro" id="IPR004193">
    <property type="entry name" value="Glyco_hydro_13_N"/>
</dbReference>
<dbReference type="InterPro" id="IPR006048">
    <property type="entry name" value="A-amylase/branching_C"/>
</dbReference>
<dbReference type="Gene3D" id="3.20.20.80">
    <property type="entry name" value="Glycosidases"/>
    <property type="match status" value="1"/>
</dbReference>
<dbReference type="SMART" id="SM00642">
    <property type="entry name" value="Aamy"/>
    <property type="match status" value="1"/>
</dbReference>
<evidence type="ECO:0000313" key="14">
    <source>
        <dbReference type="EMBL" id="MBB6131811.1"/>
    </source>
</evidence>
<comment type="caution">
    <text evidence="14">The sequence shown here is derived from an EMBL/GenBank/DDBJ whole genome shotgun (WGS) entry which is preliminary data.</text>
</comment>
<comment type="catalytic activity">
    <reaction evidence="1 10">
        <text>Transfers a segment of a (1-&gt;4)-alpha-D-glucan chain to a primary hydroxy group in a similar glucan chain.</text>
        <dbReference type="EC" id="2.4.1.18"/>
    </reaction>
</comment>
<dbReference type="Pfam" id="PF02922">
    <property type="entry name" value="CBM_48"/>
    <property type="match status" value="1"/>
</dbReference>
<dbReference type="Gene3D" id="2.60.40.1180">
    <property type="entry name" value="Golgi alpha-mannosidase II"/>
    <property type="match status" value="1"/>
</dbReference>
<dbReference type="GO" id="GO:0003844">
    <property type="term" value="F:1,4-alpha-glucan branching enzyme activity"/>
    <property type="evidence" value="ECO:0007669"/>
    <property type="project" value="UniProtKB-UniRule"/>
</dbReference>
<keyword evidence="8 10" id="KW-0320">Glycogen biosynthesis</keyword>
<keyword evidence="7 10" id="KW-0808">Transferase</keyword>
<dbReference type="UniPathway" id="UPA00164"/>
<dbReference type="FunFam" id="2.60.40.1180:FF:000002">
    <property type="entry name" value="1,4-alpha-glucan branching enzyme GlgB"/>
    <property type="match status" value="1"/>
</dbReference>
<dbReference type="InterPro" id="IPR013783">
    <property type="entry name" value="Ig-like_fold"/>
</dbReference>
<evidence type="ECO:0000256" key="6">
    <source>
        <dbReference type="ARBA" id="ARBA00022676"/>
    </source>
</evidence>
<comment type="pathway">
    <text evidence="3 10">Glycan biosynthesis; glycogen biosynthesis.</text>
</comment>
<evidence type="ECO:0000256" key="3">
    <source>
        <dbReference type="ARBA" id="ARBA00004964"/>
    </source>
</evidence>
<dbReference type="FunFam" id="2.60.40.10:FF:000169">
    <property type="entry name" value="1,4-alpha-glucan branching enzyme GlgB"/>
    <property type="match status" value="1"/>
</dbReference>
<accession>A0A841JVG7</accession>
<dbReference type="Pfam" id="PF02806">
    <property type="entry name" value="Alpha-amylase_C"/>
    <property type="match status" value="1"/>
</dbReference>
<feature type="domain" description="Glycosyl hydrolase family 13 catalytic" evidence="13">
    <location>
        <begin position="226"/>
        <end position="567"/>
    </location>
</feature>
<keyword evidence="5 10" id="KW-0321">Glycogen metabolism</keyword>
<proteinExistence type="inferred from homology"/>
<organism evidence="14 15">
    <name type="scientific">Mucilaginibacter lappiensis</name>
    <dbReference type="NCBI Taxonomy" id="354630"/>
    <lineage>
        <taxon>Bacteria</taxon>
        <taxon>Pseudomonadati</taxon>
        <taxon>Bacteroidota</taxon>
        <taxon>Sphingobacteriia</taxon>
        <taxon>Sphingobacteriales</taxon>
        <taxon>Sphingobacteriaceae</taxon>
        <taxon>Mucilaginibacter</taxon>
    </lineage>
</organism>
<dbReference type="Gene3D" id="2.60.40.10">
    <property type="entry name" value="Immunoglobulins"/>
    <property type="match status" value="1"/>
</dbReference>
<comment type="function">
    <text evidence="2 10">Catalyzes the formation of the alpha-1,6-glucosidic linkages in glycogen by scission of a 1,4-alpha-linked oligosaccharide from growing alpha-1,4-glucan chains and the subsequent attachment of the oligosaccharide to the alpha-1,6 position.</text>
</comment>
<evidence type="ECO:0000256" key="4">
    <source>
        <dbReference type="ARBA" id="ARBA00009000"/>
    </source>
</evidence>
<dbReference type="InterPro" id="IPR013780">
    <property type="entry name" value="Glyco_hydro_b"/>
</dbReference>
<protein>
    <recommendedName>
        <fullName evidence="10">1,4-alpha-glucan branching enzyme GlgB</fullName>
        <ecNumber evidence="10">2.4.1.18</ecNumber>
    </recommendedName>
    <alternativeName>
        <fullName evidence="10">1,4-alpha-D-glucan:1,4-alpha-D-glucan 6-glucosyl-transferase</fullName>
    </alternativeName>
    <alternativeName>
        <fullName evidence="10">Alpha-(1-&gt;4)-glucan branching enzyme</fullName>
    </alternativeName>
    <alternativeName>
        <fullName evidence="10">Glycogen branching enzyme</fullName>
        <shortName evidence="10">BE</shortName>
    </alternativeName>
</protein>
<evidence type="ECO:0000256" key="5">
    <source>
        <dbReference type="ARBA" id="ARBA00022600"/>
    </source>
</evidence>
<comment type="similarity">
    <text evidence="4 10">Belongs to the glycosyl hydrolase 13 family. GlgB subfamily.</text>
</comment>
<dbReference type="InterPro" id="IPR017853">
    <property type="entry name" value="GH"/>
</dbReference>
<evidence type="ECO:0000256" key="1">
    <source>
        <dbReference type="ARBA" id="ARBA00000826"/>
    </source>
</evidence>
<feature type="active site" description="Proton donor" evidence="10 11">
    <location>
        <position position="438"/>
    </location>
</feature>
<dbReference type="InterPro" id="IPR006047">
    <property type="entry name" value="GH13_cat_dom"/>
</dbReference>
<evidence type="ECO:0000256" key="11">
    <source>
        <dbReference type="PIRSR" id="PIRSR000463-1"/>
    </source>
</evidence>
<dbReference type="PIRSF" id="PIRSF000463">
    <property type="entry name" value="GlgB"/>
    <property type="match status" value="1"/>
</dbReference>
<dbReference type="InterPro" id="IPR006407">
    <property type="entry name" value="GlgB"/>
</dbReference>
<name>A0A841JVG7_9SPHI</name>
<evidence type="ECO:0000256" key="12">
    <source>
        <dbReference type="SAM" id="MobiDB-lite"/>
    </source>
</evidence>
<dbReference type="PANTHER" id="PTHR43651">
    <property type="entry name" value="1,4-ALPHA-GLUCAN-BRANCHING ENZYME"/>
    <property type="match status" value="1"/>
</dbReference>
<dbReference type="CDD" id="cd02855">
    <property type="entry name" value="E_set_GBE_prok_N"/>
    <property type="match status" value="1"/>
</dbReference>
<dbReference type="RefSeq" id="WP_183590202.1">
    <property type="nucleotide sequence ID" value="NZ_JACHCA010000032.1"/>
</dbReference>
<dbReference type="NCBIfam" id="NF003811">
    <property type="entry name" value="PRK05402.1"/>
    <property type="match status" value="1"/>
</dbReference>
<dbReference type="EC" id="2.4.1.18" evidence="10"/>
<dbReference type="EMBL" id="JACHCA010000032">
    <property type="protein sequence ID" value="MBB6131811.1"/>
    <property type="molecule type" value="Genomic_DNA"/>
</dbReference>
<dbReference type="GO" id="GO:0005829">
    <property type="term" value="C:cytosol"/>
    <property type="evidence" value="ECO:0007669"/>
    <property type="project" value="TreeGrafter"/>
</dbReference>
<evidence type="ECO:0000256" key="2">
    <source>
        <dbReference type="ARBA" id="ARBA00002953"/>
    </source>
</evidence>
<dbReference type="CDD" id="cd11322">
    <property type="entry name" value="AmyAc_Glg_BE"/>
    <property type="match status" value="1"/>
</dbReference>
<dbReference type="SUPFAM" id="SSF51011">
    <property type="entry name" value="Glycosyl hydrolase domain"/>
    <property type="match status" value="1"/>
</dbReference>
<dbReference type="GO" id="GO:0004553">
    <property type="term" value="F:hydrolase activity, hydrolyzing O-glycosyl compounds"/>
    <property type="evidence" value="ECO:0007669"/>
    <property type="project" value="InterPro"/>
</dbReference>
<keyword evidence="9 10" id="KW-0119">Carbohydrate metabolism</keyword>
<dbReference type="HAMAP" id="MF_00685">
    <property type="entry name" value="GlgB"/>
    <property type="match status" value="1"/>
</dbReference>
<dbReference type="Proteomes" id="UP000548326">
    <property type="component" value="Unassembled WGS sequence"/>
</dbReference>
<dbReference type="AlphaFoldDB" id="A0A841JVG7"/>
<dbReference type="SUPFAM" id="SSF51445">
    <property type="entry name" value="(Trans)glycosidases"/>
    <property type="match status" value="1"/>
</dbReference>
<dbReference type="SUPFAM" id="SSF81296">
    <property type="entry name" value="E set domains"/>
    <property type="match status" value="1"/>
</dbReference>
<evidence type="ECO:0000256" key="7">
    <source>
        <dbReference type="ARBA" id="ARBA00022679"/>
    </source>
</evidence>
<feature type="region of interest" description="Disordered" evidence="12">
    <location>
        <begin position="1"/>
        <end position="43"/>
    </location>
</feature>
<reference evidence="14 15" key="1">
    <citation type="submission" date="2020-08" db="EMBL/GenBank/DDBJ databases">
        <title>Genomic Encyclopedia of Type Strains, Phase IV (KMG-V): Genome sequencing to study the core and pangenomes of soil and plant-associated prokaryotes.</title>
        <authorList>
            <person name="Whitman W."/>
        </authorList>
    </citation>
    <scope>NUCLEOTIDE SEQUENCE [LARGE SCALE GENOMIC DNA]</scope>
    <source>
        <strain evidence="14 15">MP601</strain>
    </source>
</reference>
<dbReference type="GO" id="GO:0005978">
    <property type="term" value="P:glycogen biosynthetic process"/>
    <property type="evidence" value="ECO:0007669"/>
    <property type="project" value="UniProtKB-UniRule"/>
</dbReference>
<evidence type="ECO:0000256" key="8">
    <source>
        <dbReference type="ARBA" id="ARBA00023056"/>
    </source>
</evidence>
<dbReference type="FunFam" id="3.20.20.80:FF:000003">
    <property type="entry name" value="1,4-alpha-glucan branching enzyme GlgB"/>
    <property type="match status" value="1"/>
</dbReference>
<evidence type="ECO:0000313" key="15">
    <source>
        <dbReference type="Proteomes" id="UP000548326"/>
    </source>
</evidence>
<sequence>MAKQTKKTETPLPEAKPVKEKKAVKAADKNVVTPAEKPATAKKAAAKSKPAVAATLVAKVKPSTLKTHVILNAVEPYSRFTDFDISLFKSGKHYKLYEKFGSHVVEFNGVIGTYFSVWAPNAQYVSVIANFNGWNRGSHSLNARWDSSGIWEGFIPNVGVGETYKYYIKASSGEDLEKADPFALRWEVPPSTASIVADTYYEWKDADWMANRHEHNGLDRPYSVYEVHPGSWARSLESPEEFLTYTQLADKLVPYVKEMGFTHVELMPIMESPFYPSWGYQISGYFAAASRFGDPKGLMYLVEEFHKAGIGVILDWVPSHFPGDAHALYKFDGTHLYEHADDRKGFHPDWKSYIFNYGRNEVRAFLISNALFWLDRYHADGLRVDAVASMLYLDYSRKHGEWEPNIYGGNENLEAVSFLKEFNEAVYSHFPSVQTIAEESTSFTGVSRPVYLGGLGFGMKWMMGWMHDTIGYFSEDPINRKYHHNEITFSTIYAFTENFMLPFSHDEVVYGKGSMLRKMPGDEWQQFANLRLMYSYMFTHPGTKLLFMGAEFGQGDEWNFGQSLQWHVLEYANHQGMSETVKALNHLYRDEPALYQKAFDFSGFEWVDGGNANDSILVYRRMGHQEKDDIMIILNMTPVPRHNYRIGVPAAGQWKEIFNSDAKKFWGSGLTNPQEVTAETVSWHGKDNSIVITLPPLGATVFKIAKDSPAKYELKR</sequence>
<feature type="active site" description="Nucleophile" evidence="10 11">
    <location>
        <position position="385"/>
    </location>
</feature>
<dbReference type="PANTHER" id="PTHR43651:SF3">
    <property type="entry name" value="1,4-ALPHA-GLUCAN-BRANCHING ENZYME"/>
    <property type="match status" value="1"/>
</dbReference>
<feature type="compositionally biased region" description="Basic and acidic residues" evidence="12">
    <location>
        <begin position="16"/>
        <end position="28"/>
    </location>
</feature>